<dbReference type="InterPro" id="IPR007709">
    <property type="entry name" value="N-FG_amidohydro"/>
</dbReference>
<dbReference type="AlphaFoldDB" id="A0AAJ5C185"/>
<evidence type="ECO:0000313" key="1">
    <source>
        <dbReference type="EMBL" id="SNV53383.1"/>
    </source>
</evidence>
<name>A0AAJ5C185_9SPHI</name>
<evidence type="ECO:0000313" key="2">
    <source>
        <dbReference type="Proteomes" id="UP000215355"/>
    </source>
</evidence>
<dbReference type="SUPFAM" id="SSF53187">
    <property type="entry name" value="Zn-dependent exopeptidases"/>
    <property type="match status" value="1"/>
</dbReference>
<dbReference type="Proteomes" id="UP000215355">
    <property type="component" value="Chromosome 1"/>
</dbReference>
<dbReference type="Pfam" id="PF05013">
    <property type="entry name" value="FGase"/>
    <property type="match status" value="1"/>
</dbReference>
<proteinExistence type="predicted"/>
<sequence length="273" mass="32205">MGLLFIKVEKIFMAKFTKYFIKRIDSPFWAFAIHDGQQIDPFIDPYINLKEDERLREEDPFTAVMAELPMNQFIVGSSRFQLDLNRKLEDSVYLRPDQAWGLEVWKDSLPENIVTELYLDHKNIYQEIEEQIQETIDQYGYFVVYDIHSYNAKRNGPQEEVDSESNPQINLGTAYIEPKWRPLIDQLTAFISKENLYEGPIDIRENIKFKGGYLSQLINKKFGEYGCVVSFEFRKDFMDEWTGAPDLPRVVSCKQLLMNSIQVLNQYFKNDSR</sequence>
<dbReference type="EMBL" id="LT906468">
    <property type="protein sequence ID" value="SNV53383.1"/>
    <property type="molecule type" value="Genomic_DNA"/>
</dbReference>
<accession>A0AAJ5C185</accession>
<reference evidence="1 2" key="1">
    <citation type="submission" date="2017-06" db="EMBL/GenBank/DDBJ databases">
        <authorList>
            <consortium name="Pathogen Informatics"/>
        </authorList>
    </citation>
    <scope>NUCLEOTIDE SEQUENCE [LARGE SCALE GENOMIC DNA]</scope>
    <source>
        <strain evidence="1 2">NCTC12149</strain>
    </source>
</reference>
<organism evidence="1 2">
    <name type="scientific">Sphingobacterium mizutaii</name>
    <dbReference type="NCBI Taxonomy" id="1010"/>
    <lineage>
        <taxon>Bacteria</taxon>
        <taxon>Pseudomonadati</taxon>
        <taxon>Bacteroidota</taxon>
        <taxon>Sphingobacteriia</taxon>
        <taxon>Sphingobacteriales</taxon>
        <taxon>Sphingobacteriaceae</taxon>
        <taxon>Sphingobacterium</taxon>
    </lineage>
</organism>
<dbReference type="KEGG" id="smiz:4412673_02869"/>
<protein>
    <submittedName>
        <fullName evidence="1">N-formylglutamate amidohydrolase</fullName>
    </submittedName>
</protein>
<dbReference type="Gene3D" id="3.40.630.40">
    <property type="entry name" value="Zn-dependent exopeptidases"/>
    <property type="match status" value="1"/>
</dbReference>
<gene>
    <name evidence="1" type="ORF">SAMEA4412673_02869</name>
</gene>